<name>Q6ZYG7_PSVY</name>
<evidence type="ECO:0000313" key="2">
    <source>
        <dbReference type="Proteomes" id="UP000008777"/>
    </source>
</evidence>
<accession>Q6ZYG7</accession>
<dbReference type="Proteomes" id="UP000008777">
    <property type="component" value="Segment"/>
</dbReference>
<dbReference type="EMBL" id="AJ635161">
    <property type="protein sequence ID" value="CAG25655.1"/>
    <property type="molecule type" value="Genomic_DNA"/>
</dbReference>
<protein>
    <submittedName>
        <fullName evidence="1">Uncharacterized protein</fullName>
    </submittedName>
</protein>
<sequence>MPKSIWELEEEVRRLLLSGVEFQGRKVGATVGADWFKWVKLEETNPRRLLAIYVKEATMVTVYAIVSDDDKVDIISVSLDRMCRGGGAHA</sequence>
<dbReference type="RefSeq" id="YP_015557.1">
    <property type="nucleotide sequence ID" value="NC_005872.1"/>
</dbReference>
<organismHost>
    <name type="scientific">Thermoproteus tenax</name>
    <dbReference type="NCBI Taxonomy" id="2271"/>
</organismHost>
<dbReference type="KEGG" id="vg:4432049"/>
<evidence type="ECO:0000313" key="1">
    <source>
        <dbReference type="EMBL" id="CAG25655.1"/>
    </source>
</evidence>
<dbReference type="GeneID" id="4432049"/>
<reference evidence="1 2" key="1">
    <citation type="journal article" date="2004" name="Virology">
        <title>Morphology and genome organisation of the virus PSV of the hyperthermophilic archaeal genera Pyrobaculum and Thermoproteus: A novel virus family, the Globuloviridae.</title>
        <authorList>
            <person name="Haering M."/>
            <person name="Peng X."/>
            <person name="Bruegger K."/>
            <person name="Rachel R."/>
            <person name="Stetter K.O."/>
            <person name="Garrett R.A."/>
            <person name="Prangishvili D."/>
        </authorList>
    </citation>
    <scope>NUCLEOTIDE SEQUENCE [LARGE SCALE GENOMIC DNA]</scope>
    <source>
        <strain evidence="2">Isolate United States/Yellowstone</strain>
    </source>
</reference>
<proteinExistence type="predicted"/>
<keyword evidence="2" id="KW-1185">Reference proteome</keyword>
<organismHost>
    <name type="scientific">Pyrobaculum</name>
    <dbReference type="NCBI Taxonomy" id="2276"/>
</organismHost>
<organism evidence="1 2">
    <name type="scientific">Pyrobaculum spherical virus (isolate United States/Yellowstone)</name>
    <name type="common">PSV</name>
    <dbReference type="NCBI Taxonomy" id="654907"/>
    <lineage>
        <taxon>Viruses</taxon>
        <taxon>Viruses incertae sedis</taxon>
        <taxon>Globuloviridae</taxon>
        <taxon>Alphaglobulovirus</taxon>
        <taxon>Alphaglobulovirus obsidianense</taxon>
    </lineage>
</organism>